<dbReference type="Gene3D" id="3.20.20.450">
    <property type="entry name" value="EAL domain"/>
    <property type="match status" value="1"/>
</dbReference>
<dbReference type="Pfam" id="PF00990">
    <property type="entry name" value="GGDEF"/>
    <property type="match status" value="1"/>
</dbReference>
<evidence type="ECO:0000313" key="5">
    <source>
        <dbReference type="Proteomes" id="UP000593580"/>
    </source>
</evidence>
<dbReference type="InterPro" id="IPR001633">
    <property type="entry name" value="EAL_dom"/>
</dbReference>
<accession>A0A7M1BAR4</accession>
<name>A0A7M1BAR4_9BACT</name>
<reference evidence="4 5" key="1">
    <citation type="submission" date="2019-07" db="EMBL/GenBank/DDBJ databases">
        <title>Sulfurimonas paralvinellae sp. nov., a novel mesophilic, hydrogen- and sulfur-oxidizing chemolithoautotroph within the Epsilonproteo- bacteria isolated from a deep-sea hydrothermal vent polychaete nest, reclassification of Thiomicrospira denitrificans as Sulfurimonas denitrificans comb. nov. and emended description of the genus Sulfurimonas.</title>
        <authorList>
            <person name="Wang S."/>
            <person name="Jiang L."/>
            <person name="Shao Z."/>
        </authorList>
    </citation>
    <scope>NUCLEOTIDE SEQUENCE [LARGE SCALE GENOMIC DNA]</scope>
    <source>
        <strain evidence="4 5">GO25</strain>
    </source>
</reference>
<dbReference type="CDD" id="cd01948">
    <property type="entry name" value="EAL"/>
    <property type="match status" value="1"/>
</dbReference>
<dbReference type="AlphaFoldDB" id="A0A7M1BAR4"/>
<dbReference type="InterPro" id="IPR035919">
    <property type="entry name" value="EAL_sf"/>
</dbReference>
<dbReference type="FunFam" id="3.30.70.270:FF:000001">
    <property type="entry name" value="Diguanylate cyclase domain protein"/>
    <property type="match status" value="1"/>
</dbReference>
<evidence type="ECO:0000259" key="2">
    <source>
        <dbReference type="PROSITE" id="PS50883"/>
    </source>
</evidence>
<dbReference type="PROSITE" id="PS50883">
    <property type="entry name" value="EAL"/>
    <property type="match status" value="1"/>
</dbReference>
<dbReference type="PANTHER" id="PTHR33121:SF79">
    <property type="entry name" value="CYCLIC DI-GMP PHOSPHODIESTERASE PDED-RELATED"/>
    <property type="match status" value="1"/>
</dbReference>
<dbReference type="SMART" id="SM00267">
    <property type="entry name" value="GGDEF"/>
    <property type="match status" value="1"/>
</dbReference>
<keyword evidence="5" id="KW-1185">Reference proteome</keyword>
<evidence type="ECO:0000313" key="4">
    <source>
        <dbReference type="EMBL" id="QOP45918.1"/>
    </source>
</evidence>
<evidence type="ECO:0000259" key="3">
    <source>
        <dbReference type="PROSITE" id="PS50887"/>
    </source>
</evidence>
<dbReference type="InterPro" id="IPR000160">
    <property type="entry name" value="GGDEF_dom"/>
</dbReference>
<keyword evidence="1" id="KW-1133">Transmembrane helix</keyword>
<organism evidence="4 5">
    <name type="scientific">Sulfurimonas paralvinellae</name>
    <dbReference type="NCBI Taxonomy" id="317658"/>
    <lineage>
        <taxon>Bacteria</taxon>
        <taxon>Pseudomonadati</taxon>
        <taxon>Campylobacterota</taxon>
        <taxon>Epsilonproteobacteria</taxon>
        <taxon>Campylobacterales</taxon>
        <taxon>Sulfurimonadaceae</taxon>
        <taxon>Sulfurimonas</taxon>
    </lineage>
</organism>
<dbReference type="Gene3D" id="3.30.70.270">
    <property type="match status" value="1"/>
</dbReference>
<dbReference type="CDD" id="cd01949">
    <property type="entry name" value="GGDEF"/>
    <property type="match status" value="1"/>
</dbReference>
<dbReference type="InterPro" id="IPR029787">
    <property type="entry name" value="Nucleotide_cyclase"/>
</dbReference>
<dbReference type="KEGG" id="spal:FM071_06285"/>
<sequence>MMINRRLRVNKSFVILAVIIPIVTIASMIIYFEFIQAKERVFSVIKEHLIDQKVHLLQKYALNIEKNYTVNLAEMILDNASVASELEHELALLQGEDVKYLYMLYKDENDRYRYLLDATEDKEERAFLNQKFDTESDIWDKAYKTKKYQIADQHDLDSLWVTVAYPIVKDNKVIAVLGADFTYDVYAEIVKILNPIESIFLYITAFMLFMLLLAYILVYLYYKTKKKAFIDPLTKIYNRQYLSEFLETTSLQNYYLMMIDLDNFKLVNDNFGHDVGDDVLIAVVNEIKSNIRQEDMLIRFGGEEFILLVDKQESKESIKVAERIREAVMKHEIFSHNNKIKMTLSIGVNPFPYSAKNIEEAIKIADEQLYIAKSLGRNRVEIFDDKKKYESEASNRISDIRLAIDEGGIRCAFQPIYDTRTGEIVKYEMLLRMMNKEGKIIPPNSFIPSIRHTQVYVSLTAIVLDKAIGMLNSNKEIHLSINLDIQDILNEDIMKLLQITFGGKRALAERLTIEILEHEEIKNFELIQQSLVKLRAMGFLIALDDFGSGYANFRYMINLDIDILKIDGSIIKNVDKDKAAYNIVKAIVEFARNMSMQTIAEMVETKEEHDVLIELGVDCLQGYYLGRPEFSI</sequence>
<protein>
    <submittedName>
        <fullName evidence="4">EAL domain-containing protein</fullName>
    </submittedName>
</protein>
<evidence type="ECO:0000256" key="1">
    <source>
        <dbReference type="SAM" id="Phobius"/>
    </source>
</evidence>
<dbReference type="Pfam" id="PF00563">
    <property type="entry name" value="EAL"/>
    <property type="match status" value="1"/>
</dbReference>
<dbReference type="InterPro" id="IPR050706">
    <property type="entry name" value="Cyclic-di-GMP_PDE-like"/>
</dbReference>
<dbReference type="PANTHER" id="PTHR33121">
    <property type="entry name" value="CYCLIC DI-GMP PHOSPHODIESTERASE PDEF"/>
    <property type="match status" value="1"/>
</dbReference>
<dbReference type="Proteomes" id="UP000593580">
    <property type="component" value="Chromosome"/>
</dbReference>
<feature type="domain" description="GGDEF" evidence="3">
    <location>
        <begin position="252"/>
        <end position="385"/>
    </location>
</feature>
<proteinExistence type="predicted"/>
<gene>
    <name evidence="4" type="ORF">FM071_06285</name>
</gene>
<dbReference type="SUPFAM" id="SSF55073">
    <property type="entry name" value="Nucleotide cyclase"/>
    <property type="match status" value="1"/>
</dbReference>
<dbReference type="NCBIfam" id="TIGR00254">
    <property type="entry name" value="GGDEF"/>
    <property type="match status" value="1"/>
</dbReference>
<keyword evidence="1" id="KW-0812">Transmembrane</keyword>
<dbReference type="GO" id="GO:0071111">
    <property type="term" value="F:cyclic-guanylate-specific phosphodiesterase activity"/>
    <property type="evidence" value="ECO:0007669"/>
    <property type="project" value="InterPro"/>
</dbReference>
<dbReference type="SUPFAM" id="SSF141868">
    <property type="entry name" value="EAL domain-like"/>
    <property type="match status" value="1"/>
</dbReference>
<keyword evidence="1" id="KW-0472">Membrane</keyword>
<dbReference type="SMART" id="SM00052">
    <property type="entry name" value="EAL"/>
    <property type="match status" value="1"/>
</dbReference>
<feature type="transmembrane region" description="Helical" evidence="1">
    <location>
        <begin position="199"/>
        <end position="222"/>
    </location>
</feature>
<dbReference type="PROSITE" id="PS50887">
    <property type="entry name" value="GGDEF"/>
    <property type="match status" value="1"/>
</dbReference>
<dbReference type="EMBL" id="CP041406">
    <property type="protein sequence ID" value="QOP45918.1"/>
    <property type="molecule type" value="Genomic_DNA"/>
</dbReference>
<dbReference type="InterPro" id="IPR043128">
    <property type="entry name" value="Rev_trsase/Diguanyl_cyclase"/>
</dbReference>
<feature type="transmembrane region" description="Helical" evidence="1">
    <location>
        <begin position="12"/>
        <end position="32"/>
    </location>
</feature>
<feature type="domain" description="EAL" evidence="2">
    <location>
        <begin position="393"/>
        <end position="632"/>
    </location>
</feature>